<evidence type="ECO:0000313" key="1">
    <source>
        <dbReference type="EMBL" id="EFJ38763.1"/>
    </source>
</evidence>
<accession>D8QNH6</accession>
<dbReference type="InParanoid" id="D8QNH6"/>
<sequence length="206" mass="23180">MDRLQYPSLQQSIVHPIRSAKFACSSSIEIKRLGLKCLKGKDSKGNHIKREVPEAAEVTRSRKLYPGKFEYPTLPSFSKSTKLLYKMVRLERGICALQQSRKTVEGAAVVSASFDDATEEDLATLLKDGMDSQVKRHLPRLFGLAGYYFCSHFFDQHGGHYSENTYHFDHVWAEIQVLMSQDAVNADLSTRTVVMTSKARQGGIGF</sequence>
<protein>
    <submittedName>
        <fullName evidence="1">Uncharacterized protein</fullName>
    </submittedName>
</protein>
<dbReference type="AlphaFoldDB" id="D8QNH6"/>
<reference evidence="1 2" key="1">
    <citation type="journal article" date="2011" name="Science">
        <title>The Selaginella genome identifies genetic changes associated with the evolution of vascular plants.</title>
        <authorList>
            <person name="Banks J.A."/>
            <person name="Nishiyama T."/>
            <person name="Hasebe M."/>
            <person name="Bowman J.L."/>
            <person name="Gribskov M."/>
            <person name="dePamphilis C."/>
            <person name="Albert V.A."/>
            <person name="Aono N."/>
            <person name="Aoyama T."/>
            <person name="Ambrose B.A."/>
            <person name="Ashton N.W."/>
            <person name="Axtell M.J."/>
            <person name="Barker E."/>
            <person name="Barker M.S."/>
            <person name="Bennetzen J.L."/>
            <person name="Bonawitz N.D."/>
            <person name="Chapple C."/>
            <person name="Cheng C."/>
            <person name="Correa L.G."/>
            <person name="Dacre M."/>
            <person name="DeBarry J."/>
            <person name="Dreyer I."/>
            <person name="Elias M."/>
            <person name="Engstrom E.M."/>
            <person name="Estelle M."/>
            <person name="Feng L."/>
            <person name="Finet C."/>
            <person name="Floyd S.K."/>
            <person name="Frommer W.B."/>
            <person name="Fujita T."/>
            <person name="Gramzow L."/>
            <person name="Gutensohn M."/>
            <person name="Harholt J."/>
            <person name="Hattori M."/>
            <person name="Heyl A."/>
            <person name="Hirai T."/>
            <person name="Hiwatashi Y."/>
            <person name="Ishikawa M."/>
            <person name="Iwata M."/>
            <person name="Karol K.G."/>
            <person name="Koehler B."/>
            <person name="Kolukisaoglu U."/>
            <person name="Kubo M."/>
            <person name="Kurata T."/>
            <person name="Lalonde S."/>
            <person name="Li K."/>
            <person name="Li Y."/>
            <person name="Litt A."/>
            <person name="Lyons E."/>
            <person name="Manning G."/>
            <person name="Maruyama T."/>
            <person name="Michael T.P."/>
            <person name="Mikami K."/>
            <person name="Miyazaki S."/>
            <person name="Morinaga S."/>
            <person name="Murata T."/>
            <person name="Mueller-Roeber B."/>
            <person name="Nelson D.R."/>
            <person name="Obara M."/>
            <person name="Oguri Y."/>
            <person name="Olmstead R.G."/>
            <person name="Onodera N."/>
            <person name="Petersen B.L."/>
            <person name="Pils B."/>
            <person name="Prigge M."/>
            <person name="Rensing S.A."/>
            <person name="Riano-Pachon D.M."/>
            <person name="Roberts A.W."/>
            <person name="Sato Y."/>
            <person name="Scheller H.V."/>
            <person name="Schulz B."/>
            <person name="Schulz C."/>
            <person name="Shakirov E.V."/>
            <person name="Shibagaki N."/>
            <person name="Shinohara N."/>
            <person name="Shippen D.E."/>
            <person name="Soerensen I."/>
            <person name="Sotooka R."/>
            <person name="Sugimoto N."/>
            <person name="Sugita M."/>
            <person name="Sumikawa N."/>
            <person name="Tanurdzic M."/>
            <person name="Theissen G."/>
            <person name="Ulvskov P."/>
            <person name="Wakazuki S."/>
            <person name="Weng J.K."/>
            <person name="Willats W.W."/>
            <person name="Wipf D."/>
            <person name="Wolf P.G."/>
            <person name="Yang L."/>
            <person name="Zimmer A.D."/>
            <person name="Zhu Q."/>
            <person name="Mitros T."/>
            <person name="Hellsten U."/>
            <person name="Loque D."/>
            <person name="Otillar R."/>
            <person name="Salamov A."/>
            <person name="Schmutz J."/>
            <person name="Shapiro H."/>
            <person name="Lindquist E."/>
            <person name="Lucas S."/>
            <person name="Rokhsar D."/>
            <person name="Grigoriev I.V."/>
        </authorList>
    </citation>
    <scope>NUCLEOTIDE SEQUENCE [LARGE SCALE GENOMIC DNA]</scope>
</reference>
<organism evidence="2">
    <name type="scientific">Selaginella moellendorffii</name>
    <name type="common">Spikemoss</name>
    <dbReference type="NCBI Taxonomy" id="88036"/>
    <lineage>
        <taxon>Eukaryota</taxon>
        <taxon>Viridiplantae</taxon>
        <taxon>Streptophyta</taxon>
        <taxon>Embryophyta</taxon>
        <taxon>Tracheophyta</taxon>
        <taxon>Lycopodiopsida</taxon>
        <taxon>Selaginellales</taxon>
        <taxon>Selaginellaceae</taxon>
        <taxon>Selaginella</taxon>
    </lineage>
</organism>
<gene>
    <name evidence="1" type="ORF">SELMODRAFT_402927</name>
</gene>
<dbReference type="EMBL" id="GL377565">
    <property type="protein sequence ID" value="EFJ38763.1"/>
    <property type="molecule type" value="Genomic_DNA"/>
</dbReference>
<dbReference type="Gramene" id="EFJ38763">
    <property type="protein sequence ID" value="EFJ38763"/>
    <property type="gene ID" value="SELMODRAFT_402927"/>
</dbReference>
<dbReference type="HOGENOM" id="CLU_1333885_0_0_1"/>
<proteinExistence type="predicted"/>
<keyword evidence="2" id="KW-1185">Reference proteome</keyword>
<evidence type="ECO:0000313" key="2">
    <source>
        <dbReference type="Proteomes" id="UP000001514"/>
    </source>
</evidence>
<dbReference type="KEGG" id="smo:SELMODRAFT_402927"/>
<name>D8QNH6_SELML</name>
<dbReference type="Proteomes" id="UP000001514">
    <property type="component" value="Unassembled WGS sequence"/>
</dbReference>